<comment type="subcellular location">
    <subcellularLocation>
        <location evidence="1">Nucleus</location>
    </subcellularLocation>
</comment>
<accession>A0A0E0CAL2</accession>
<evidence type="ECO:0000256" key="7">
    <source>
        <dbReference type="ARBA" id="ARBA00023242"/>
    </source>
</evidence>
<evidence type="ECO:0000256" key="9">
    <source>
        <dbReference type="SAM" id="MobiDB-lite"/>
    </source>
</evidence>
<evidence type="ECO:0000313" key="12">
    <source>
        <dbReference type="EnsemblPlants" id="OMERI01G34960.2"/>
    </source>
</evidence>
<evidence type="ECO:0000256" key="8">
    <source>
        <dbReference type="SAM" id="Coils"/>
    </source>
</evidence>
<feature type="coiled-coil region" evidence="8">
    <location>
        <begin position="680"/>
        <end position="707"/>
    </location>
</feature>
<dbReference type="CDD" id="cd14708">
    <property type="entry name" value="bZIP_HBP1b-like"/>
    <property type="match status" value="1"/>
</dbReference>
<dbReference type="GO" id="GO:0005634">
    <property type="term" value="C:nucleus"/>
    <property type="evidence" value="ECO:0007669"/>
    <property type="project" value="UniProtKB-SubCell"/>
</dbReference>
<feature type="domain" description="BZIP" evidence="10">
    <location>
        <begin position="659"/>
        <end position="703"/>
    </location>
</feature>
<dbReference type="PROSITE" id="PS50217">
    <property type="entry name" value="BZIP"/>
    <property type="match status" value="1"/>
</dbReference>
<evidence type="ECO:0000256" key="3">
    <source>
        <dbReference type="ARBA" id="ARBA00022821"/>
    </source>
</evidence>
<dbReference type="Pfam" id="PF00170">
    <property type="entry name" value="bZIP_1"/>
    <property type="match status" value="1"/>
</dbReference>
<reference evidence="12" key="2">
    <citation type="submission" date="2018-05" db="EMBL/GenBank/DDBJ databases">
        <title>OmerRS3 (Oryza meridionalis Reference Sequence Version 3).</title>
        <authorList>
            <person name="Zhang J."/>
            <person name="Kudrna D."/>
            <person name="Lee S."/>
            <person name="Talag J."/>
            <person name="Welchert J."/>
            <person name="Wing R.A."/>
        </authorList>
    </citation>
    <scope>NUCLEOTIDE SEQUENCE [LARGE SCALE GENOMIC DNA]</scope>
    <source>
        <strain evidence="12">cv. OR44</strain>
    </source>
</reference>
<dbReference type="Proteomes" id="UP000008021">
    <property type="component" value="Chromosome 1"/>
</dbReference>
<dbReference type="InterPro" id="IPR025422">
    <property type="entry name" value="TGA_domain"/>
</dbReference>
<dbReference type="InterPro" id="IPR001810">
    <property type="entry name" value="F-box_dom"/>
</dbReference>
<dbReference type="InterPro" id="IPR036047">
    <property type="entry name" value="F-box-like_dom_sf"/>
</dbReference>
<dbReference type="PROSITE" id="PS51806">
    <property type="entry name" value="DOG1"/>
    <property type="match status" value="1"/>
</dbReference>
<feature type="compositionally biased region" description="Low complexity" evidence="9">
    <location>
        <begin position="556"/>
        <end position="567"/>
    </location>
</feature>
<evidence type="ECO:0000259" key="10">
    <source>
        <dbReference type="PROSITE" id="PS50217"/>
    </source>
</evidence>
<dbReference type="Gene3D" id="3.80.10.10">
    <property type="entry name" value="Ribonuclease Inhibitor"/>
    <property type="match status" value="1"/>
</dbReference>
<dbReference type="SUPFAM" id="SSF81383">
    <property type="entry name" value="F-box domain"/>
    <property type="match status" value="1"/>
</dbReference>
<dbReference type="SMART" id="SM00338">
    <property type="entry name" value="BRLZ"/>
    <property type="match status" value="1"/>
</dbReference>
<feature type="compositionally biased region" description="Basic and acidic residues" evidence="9">
    <location>
        <begin position="651"/>
        <end position="674"/>
    </location>
</feature>
<dbReference type="FunFam" id="1.20.5.170:FF:000019">
    <property type="entry name" value="BZIP family transcription factor"/>
    <property type="match status" value="1"/>
</dbReference>
<dbReference type="AlphaFoldDB" id="A0A0E0CAL2"/>
<dbReference type="PANTHER" id="PTHR45693:SF9">
    <property type="entry name" value="TRANSCRIPTION FACTOR TGA9"/>
    <property type="match status" value="1"/>
</dbReference>
<evidence type="ECO:0000256" key="1">
    <source>
        <dbReference type="ARBA" id="ARBA00004123"/>
    </source>
</evidence>
<keyword evidence="13" id="KW-1185">Reference proteome</keyword>
<dbReference type="SUPFAM" id="SSF57959">
    <property type="entry name" value="Leucine zipper domain"/>
    <property type="match status" value="1"/>
</dbReference>
<evidence type="ECO:0000256" key="2">
    <source>
        <dbReference type="ARBA" id="ARBA00007163"/>
    </source>
</evidence>
<feature type="domain" description="DOG1" evidence="11">
    <location>
        <begin position="724"/>
        <end position="938"/>
    </location>
</feature>
<dbReference type="Pfam" id="PF14144">
    <property type="entry name" value="DOG1"/>
    <property type="match status" value="1"/>
</dbReference>
<organism evidence="12">
    <name type="scientific">Oryza meridionalis</name>
    <dbReference type="NCBI Taxonomy" id="40149"/>
    <lineage>
        <taxon>Eukaryota</taxon>
        <taxon>Viridiplantae</taxon>
        <taxon>Streptophyta</taxon>
        <taxon>Embryophyta</taxon>
        <taxon>Tracheophyta</taxon>
        <taxon>Spermatophyta</taxon>
        <taxon>Magnoliopsida</taxon>
        <taxon>Liliopsida</taxon>
        <taxon>Poales</taxon>
        <taxon>Poaceae</taxon>
        <taxon>BOP clade</taxon>
        <taxon>Oryzoideae</taxon>
        <taxon>Oryzeae</taxon>
        <taxon>Oryzinae</taxon>
        <taxon>Oryza</taxon>
    </lineage>
</organism>
<reference evidence="12" key="1">
    <citation type="submission" date="2015-04" db="UniProtKB">
        <authorList>
            <consortium name="EnsemblPlants"/>
        </authorList>
    </citation>
    <scope>IDENTIFICATION</scope>
</reference>
<dbReference type="SMART" id="SM00256">
    <property type="entry name" value="FBOX"/>
    <property type="match status" value="1"/>
</dbReference>
<dbReference type="eggNOG" id="ENOG502QUB6">
    <property type="taxonomic scope" value="Eukaryota"/>
</dbReference>
<evidence type="ECO:0000313" key="13">
    <source>
        <dbReference type="Proteomes" id="UP000008021"/>
    </source>
</evidence>
<evidence type="ECO:0000256" key="6">
    <source>
        <dbReference type="ARBA" id="ARBA00023163"/>
    </source>
</evidence>
<feature type="compositionally biased region" description="Low complexity" evidence="9">
    <location>
        <begin position="624"/>
        <end position="637"/>
    </location>
</feature>
<dbReference type="SUPFAM" id="SSF52047">
    <property type="entry name" value="RNI-like"/>
    <property type="match status" value="1"/>
</dbReference>
<dbReference type="PROSITE" id="PS00036">
    <property type="entry name" value="BZIP_BASIC"/>
    <property type="match status" value="1"/>
</dbReference>
<dbReference type="InterPro" id="IPR032675">
    <property type="entry name" value="LRR_dom_sf"/>
</dbReference>
<dbReference type="GO" id="GO:0003700">
    <property type="term" value="F:DNA-binding transcription factor activity"/>
    <property type="evidence" value="ECO:0007669"/>
    <property type="project" value="InterPro"/>
</dbReference>
<dbReference type="STRING" id="40149.A0A0E0CAL2"/>
<dbReference type="Gene3D" id="1.20.5.170">
    <property type="match status" value="1"/>
</dbReference>
<keyword evidence="4" id="KW-0805">Transcription regulation</keyword>
<dbReference type="Pfam" id="PF24758">
    <property type="entry name" value="LRR_At5g56370"/>
    <property type="match status" value="1"/>
</dbReference>
<dbReference type="GO" id="GO:0006952">
    <property type="term" value="P:defense response"/>
    <property type="evidence" value="ECO:0007669"/>
    <property type="project" value="UniProtKB-KW"/>
</dbReference>
<name>A0A0E0CAL2_9ORYZ</name>
<evidence type="ECO:0000256" key="4">
    <source>
        <dbReference type="ARBA" id="ARBA00023015"/>
    </source>
</evidence>
<dbReference type="PANTHER" id="PTHR45693">
    <property type="entry name" value="TRANSCRIPTION FACTOR TGA9"/>
    <property type="match status" value="1"/>
</dbReference>
<protein>
    <recommendedName>
        <fullName evidence="14">BZIP domain-containing protein</fullName>
    </recommendedName>
</protein>
<dbReference type="EnsemblPlants" id="OMERI01G34960.2">
    <property type="protein sequence ID" value="OMERI01G34960.2"/>
    <property type="gene ID" value="OMERI01G34960"/>
</dbReference>
<dbReference type="Gramene" id="OMERI01G34960.2">
    <property type="protein sequence ID" value="OMERI01G34960.2"/>
    <property type="gene ID" value="OMERI01G34960"/>
</dbReference>
<dbReference type="HOGENOM" id="CLU_012857_0_0_1"/>
<feature type="region of interest" description="Disordered" evidence="9">
    <location>
        <begin position="545"/>
        <end position="678"/>
    </location>
</feature>
<dbReference type="GO" id="GO:0043565">
    <property type="term" value="F:sequence-specific DNA binding"/>
    <property type="evidence" value="ECO:0007669"/>
    <property type="project" value="InterPro"/>
</dbReference>
<keyword evidence="8" id="KW-0175">Coiled coil</keyword>
<dbReference type="Pfam" id="PF12937">
    <property type="entry name" value="F-box-like"/>
    <property type="match status" value="1"/>
</dbReference>
<feature type="compositionally biased region" description="Polar residues" evidence="9">
    <location>
        <begin position="545"/>
        <end position="555"/>
    </location>
</feature>
<comment type="similarity">
    <text evidence="2">Belongs to the bZIP family.</text>
</comment>
<dbReference type="Gene3D" id="1.20.1280.50">
    <property type="match status" value="1"/>
</dbReference>
<dbReference type="InterPro" id="IPR046347">
    <property type="entry name" value="bZIP_sf"/>
</dbReference>
<keyword evidence="3" id="KW-0611">Plant defense</keyword>
<dbReference type="GO" id="GO:0006351">
    <property type="term" value="P:DNA-templated transcription"/>
    <property type="evidence" value="ECO:0007669"/>
    <property type="project" value="InterPro"/>
</dbReference>
<sequence>MEHLPVEVIGNILAHLSAARDVMVASGVCRKWRTACRKHLHSLSFNSDDFPRDMTTRQLEIVITQTIFQTMGLQCLSIHIDSTHEFSAAPVIAWLMYTRETLRSLSYNVRTNPNVNILEKCGRQKLEVLDLDHNTITGVEPSYQRFTCLKSLSLRHVSISALDLSLLVAACPKIESLALDFLEVVTSDPQSTMELTSHTLKSLFAKSVGVDKIILDTDNLEVLNLNALNLDLFELIGKGTLKHLKIDDVSVTHMDIGESTDHLEAVDVSNFTIVRPKLYSMISRASNLRMLRFWGVVFDDEDEIVDSETIAVSFPLLRHLSLSYELRDGLLHYSLQGSSPLENVSVLELGWTVISEHFGPWVFGMIERCPNLKKLVIHGVLSEAKTREERQMLASFTSFIVCLMRKYVHVDNIFHERIKSNYGSVELVVIMVQGDESSWRMAASTHHERAIPLNQALAYGVQAHASPSVAAAPPASFLDFQPAAAAAAYFGELEEALIHGANAGGVVDPGMIRADVHSKSAAAAATAGYLAARPPTLEIFPSWPMRQQQQLHSGNSQSVGSTTDSSSAQNTMPQMELVSPASIRASSEHQHQQQQQQPGQEVMMVTTDDYSYKPGLAAASPSFQQQHQLQHHQQQQLHGGGDHDKRKHGSTRKDGKSVDAKTERRLAQNREAARKSRLRKKAYVQNLETSRVRLQQIEQELQRARSQGLFLGGCSAAGDMSSGAAMFDMEYARWLDDDSKRLTDLRGGLQAHLLDTNLGLIVEECMQHYDELFQLKAALAHSDVFHLLTGTWATPAERCFLWMGGFRPSDLLKILIQQLDPLTEQQMLGIYNLQQSSEQAEEALAQGLQQLHQSLADTVAAGTLNDGPGVPNYMSLMAIALDKLASLESFYQQADNLRQQTLHQLRRILTTRQAARCFLSIGEYYRRLRALSNLWSSRPRENFIGTESVSPTGTELQPMHNQPQQNQYSGF</sequence>
<feature type="region of interest" description="Disordered" evidence="9">
    <location>
        <begin position="945"/>
        <end position="971"/>
    </location>
</feature>
<keyword evidence="6" id="KW-0804">Transcription</keyword>
<proteinExistence type="inferred from homology"/>
<evidence type="ECO:0000259" key="11">
    <source>
        <dbReference type="PROSITE" id="PS51806"/>
    </source>
</evidence>
<evidence type="ECO:0008006" key="14">
    <source>
        <dbReference type="Google" id="ProtNLM"/>
    </source>
</evidence>
<dbReference type="InterPro" id="IPR004827">
    <property type="entry name" value="bZIP"/>
</dbReference>
<evidence type="ECO:0000256" key="5">
    <source>
        <dbReference type="ARBA" id="ARBA00023125"/>
    </source>
</evidence>
<keyword evidence="5" id="KW-0238">DNA-binding</keyword>
<keyword evidence="7" id="KW-0539">Nucleus</keyword>
<dbReference type="InterPro" id="IPR055411">
    <property type="entry name" value="LRR_FXL15/At3g58940/PEG3-like"/>
</dbReference>
<dbReference type="GO" id="GO:0045893">
    <property type="term" value="P:positive regulation of DNA-templated transcription"/>
    <property type="evidence" value="ECO:0007669"/>
    <property type="project" value="UniProtKB-ARBA"/>
</dbReference>